<gene>
    <name evidence="3" type="ORF">DFJ64_3614</name>
</gene>
<feature type="compositionally biased region" description="Basic and acidic residues" evidence="1">
    <location>
        <begin position="209"/>
        <end position="218"/>
    </location>
</feature>
<organism evidence="3 4">
    <name type="scientific">Thermasporomyces composti</name>
    <dbReference type="NCBI Taxonomy" id="696763"/>
    <lineage>
        <taxon>Bacteria</taxon>
        <taxon>Bacillati</taxon>
        <taxon>Actinomycetota</taxon>
        <taxon>Actinomycetes</taxon>
        <taxon>Propionibacteriales</taxon>
        <taxon>Nocardioidaceae</taxon>
        <taxon>Thermasporomyces</taxon>
    </lineage>
</organism>
<sequence length="352" mass="38656">MRDVKLVRLSDDGTHLVLTHEGTGEDFALRVDDRLRGAVVSDRARQGSLPRERQSRLRPKEIQARLRAGESSESIAAAAGVPLERVLRYAGPVLAEREYMAEQGRRCALRRTGREGPGQILEEAVNKRLEELGALSTAHWDAWRNPEGRWVVAVNFSLNGTEIQATFHYDPVGRVVTTADDKARALVGEGTYPGLSPEPAPEESSEQASDGRHRDGTHYLRLAPVPSPQQDDLDDDTSRPASVQDPETEETVDLSHTLRQTRQAPPEQRWASDRAASSPWPANATSAVDEPGQASAAQASVDARTDEDDAKTAARRRSADARRRRVRSSGRRGNVPSWDDILFGGGRGRNDA</sequence>
<feature type="compositionally biased region" description="Gly residues" evidence="1">
    <location>
        <begin position="343"/>
        <end position="352"/>
    </location>
</feature>
<evidence type="ECO:0000313" key="4">
    <source>
        <dbReference type="Proteomes" id="UP000256485"/>
    </source>
</evidence>
<dbReference type="EMBL" id="QTUC01000001">
    <property type="protein sequence ID" value="REF38143.1"/>
    <property type="molecule type" value="Genomic_DNA"/>
</dbReference>
<feature type="region of interest" description="Disordered" evidence="1">
    <location>
        <begin position="188"/>
        <end position="352"/>
    </location>
</feature>
<accession>A0A3D9VBR0</accession>
<dbReference type="InterPro" id="IPR047682">
    <property type="entry name" value="SepH-like"/>
</dbReference>
<dbReference type="OrthoDB" id="5180791at2"/>
<dbReference type="AlphaFoldDB" id="A0A3D9VBR0"/>
<reference evidence="3 4" key="1">
    <citation type="submission" date="2018-08" db="EMBL/GenBank/DDBJ databases">
        <title>Sequencing the genomes of 1000 actinobacteria strains.</title>
        <authorList>
            <person name="Klenk H.-P."/>
        </authorList>
    </citation>
    <scope>NUCLEOTIDE SEQUENCE [LARGE SCALE GENOMIC DNA]</scope>
    <source>
        <strain evidence="3 4">DSM 22891</strain>
    </source>
</reference>
<feature type="domain" description="DUF3071" evidence="2">
    <location>
        <begin position="1"/>
        <end position="169"/>
    </location>
</feature>
<name>A0A3D9VBR0_THECX</name>
<protein>
    <submittedName>
        <fullName evidence="3">DUF3071 family protein</fullName>
    </submittedName>
</protein>
<dbReference type="RefSeq" id="WP_115851487.1">
    <property type="nucleotide sequence ID" value="NZ_QTUC01000001.1"/>
</dbReference>
<evidence type="ECO:0000313" key="3">
    <source>
        <dbReference type="EMBL" id="REF38143.1"/>
    </source>
</evidence>
<proteinExistence type="predicted"/>
<evidence type="ECO:0000259" key="2">
    <source>
        <dbReference type="Pfam" id="PF11268"/>
    </source>
</evidence>
<evidence type="ECO:0000256" key="1">
    <source>
        <dbReference type="SAM" id="MobiDB-lite"/>
    </source>
</evidence>
<keyword evidence="4" id="KW-1185">Reference proteome</keyword>
<dbReference type="NCBIfam" id="NF040712">
    <property type="entry name" value="SepH"/>
    <property type="match status" value="1"/>
</dbReference>
<dbReference type="Proteomes" id="UP000256485">
    <property type="component" value="Unassembled WGS sequence"/>
</dbReference>
<dbReference type="InterPro" id="IPR021421">
    <property type="entry name" value="DUF3071"/>
</dbReference>
<dbReference type="Pfam" id="PF11268">
    <property type="entry name" value="DUF3071"/>
    <property type="match status" value="1"/>
</dbReference>
<comment type="caution">
    <text evidence="3">The sequence shown here is derived from an EMBL/GenBank/DDBJ whole genome shotgun (WGS) entry which is preliminary data.</text>
</comment>